<dbReference type="OrthoDB" id="18648at2759"/>
<organism evidence="5 6">
    <name type="scientific">Coniophora puteana (strain RWD-64-598)</name>
    <name type="common">Brown rot fungus</name>
    <dbReference type="NCBI Taxonomy" id="741705"/>
    <lineage>
        <taxon>Eukaryota</taxon>
        <taxon>Fungi</taxon>
        <taxon>Dikarya</taxon>
        <taxon>Basidiomycota</taxon>
        <taxon>Agaricomycotina</taxon>
        <taxon>Agaricomycetes</taxon>
        <taxon>Agaricomycetidae</taxon>
        <taxon>Boletales</taxon>
        <taxon>Coniophorineae</taxon>
        <taxon>Coniophoraceae</taxon>
        <taxon>Coniophora</taxon>
    </lineage>
</organism>
<evidence type="ECO:0000256" key="3">
    <source>
        <dbReference type="SAM" id="MobiDB-lite"/>
    </source>
</evidence>
<dbReference type="GO" id="GO:0010508">
    <property type="term" value="P:positive regulation of autophagy"/>
    <property type="evidence" value="ECO:0007669"/>
    <property type="project" value="TreeGrafter"/>
</dbReference>
<feature type="domain" description="GATOR1 complex protein NPRL3 C-terminal HTH" evidence="4">
    <location>
        <begin position="698"/>
        <end position="758"/>
    </location>
</feature>
<evidence type="ECO:0000256" key="1">
    <source>
        <dbReference type="ARBA" id="ARBA00010546"/>
    </source>
</evidence>
<dbReference type="InterPro" id="IPR005365">
    <property type="entry name" value="Npr3"/>
</dbReference>
<evidence type="ECO:0000313" key="6">
    <source>
        <dbReference type="Proteomes" id="UP000053558"/>
    </source>
</evidence>
<dbReference type="OMA" id="RTDYVWK"/>
<proteinExistence type="inferred from homology"/>
<dbReference type="GeneID" id="19201760"/>
<feature type="compositionally biased region" description="Basic and acidic residues" evidence="3">
    <location>
        <begin position="95"/>
        <end position="112"/>
    </location>
</feature>
<keyword evidence="2" id="KW-0732">Signal</keyword>
<keyword evidence="2" id="KW-0469">Meiosis</keyword>
<reference evidence="6" key="1">
    <citation type="journal article" date="2012" name="Science">
        <title>The Paleozoic origin of enzymatic lignin decomposition reconstructed from 31 fungal genomes.</title>
        <authorList>
            <person name="Floudas D."/>
            <person name="Binder M."/>
            <person name="Riley R."/>
            <person name="Barry K."/>
            <person name="Blanchette R.A."/>
            <person name="Henrissat B."/>
            <person name="Martinez A.T."/>
            <person name="Otillar R."/>
            <person name="Spatafora J.W."/>
            <person name="Yadav J.S."/>
            <person name="Aerts A."/>
            <person name="Benoit I."/>
            <person name="Boyd A."/>
            <person name="Carlson A."/>
            <person name="Copeland A."/>
            <person name="Coutinho P.M."/>
            <person name="de Vries R.P."/>
            <person name="Ferreira P."/>
            <person name="Findley K."/>
            <person name="Foster B."/>
            <person name="Gaskell J."/>
            <person name="Glotzer D."/>
            <person name="Gorecki P."/>
            <person name="Heitman J."/>
            <person name="Hesse C."/>
            <person name="Hori C."/>
            <person name="Igarashi K."/>
            <person name="Jurgens J.A."/>
            <person name="Kallen N."/>
            <person name="Kersten P."/>
            <person name="Kohler A."/>
            <person name="Kuees U."/>
            <person name="Kumar T.K.A."/>
            <person name="Kuo A."/>
            <person name="LaButti K."/>
            <person name="Larrondo L.F."/>
            <person name="Lindquist E."/>
            <person name="Ling A."/>
            <person name="Lombard V."/>
            <person name="Lucas S."/>
            <person name="Lundell T."/>
            <person name="Martin R."/>
            <person name="McLaughlin D.J."/>
            <person name="Morgenstern I."/>
            <person name="Morin E."/>
            <person name="Murat C."/>
            <person name="Nagy L.G."/>
            <person name="Nolan M."/>
            <person name="Ohm R.A."/>
            <person name="Patyshakuliyeva A."/>
            <person name="Rokas A."/>
            <person name="Ruiz-Duenas F.J."/>
            <person name="Sabat G."/>
            <person name="Salamov A."/>
            <person name="Samejima M."/>
            <person name="Schmutz J."/>
            <person name="Slot J.C."/>
            <person name="St John F."/>
            <person name="Stenlid J."/>
            <person name="Sun H."/>
            <person name="Sun S."/>
            <person name="Syed K."/>
            <person name="Tsang A."/>
            <person name="Wiebenga A."/>
            <person name="Young D."/>
            <person name="Pisabarro A."/>
            <person name="Eastwood D.C."/>
            <person name="Martin F."/>
            <person name="Cullen D."/>
            <person name="Grigoriev I.V."/>
            <person name="Hibbett D.S."/>
        </authorList>
    </citation>
    <scope>NUCLEOTIDE SEQUENCE [LARGE SCALE GENOMIC DNA]</scope>
    <source>
        <strain evidence="6">RWD-64-598 SS2</strain>
    </source>
</reference>
<dbReference type="Proteomes" id="UP000053558">
    <property type="component" value="Unassembled WGS sequence"/>
</dbReference>
<dbReference type="GO" id="GO:1904262">
    <property type="term" value="P:negative regulation of TORC1 signaling"/>
    <property type="evidence" value="ECO:0007669"/>
    <property type="project" value="TreeGrafter"/>
</dbReference>
<comment type="similarity">
    <text evidence="1 2">Belongs to the NPR3 family.</text>
</comment>
<dbReference type="GO" id="GO:0038202">
    <property type="term" value="P:TORC1 signaling"/>
    <property type="evidence" value="ECO:0007669"/>
    <property type="project" value="TreeGrafter"/>
</dbReference>
<evidence type="ECO:0000259" key="4">
    <source>
        <dbReference type="Pfam" id="PF24064"/>
    </source>
</evidence>
<accession>A0A5M3MYI4</accession>
<dbReference type="RefSeq" id="XP_007765915.1">
    <property type="nucleotide sequence ID" value="XM_007767725.1"/>
</dbReference>
<dbReference type="Pfam" id="PF24064">
    <property type="entry name" value="HTH_NPRL3"/>
    <property type="match status" value="1"/>
</dbReference>
<feature type="region of interest" description="Disordered" evidence="3">
    <location>
        <begin position="80"/>
        <end position="141"/>
    </location>
</feature>
<protein>
    <recommendedName>
        <fullName evidence="2">Nitrogen permease regulator 3</fullName>
    </recommendedName>
    <alternativeName>
        <fullName evidence="2">Required for meiotic nuclear division protein 11</fullName>
    </alternativeName>
</protein>
<feature type="compositionally biased region" description="Low complexity" evidence="3">
    <location>
        <begin position="113"/>
        <end position="132"/>
    </location>
</feature>
<dbReference type="AlphaFoldDB" id="A0A5M3MYI4"/>
<comment type="subcellular location">
    <subcellularLocation>
        <location evidence="2">Vacuole membrane</location>
        <topology evidence="2">Peripheral membrane protein</topology>
    </subcellularLocation>
</comment>
<keyword evidence="6" id="KW-1185">Reference proteome</keyword>
<feature type="region of interest" description="Disordered" evidence="3">
    <location>
        <begin position="197"/>
        <end position="232"/>
    </location>
</feature>
<gene>
    <name evidence="5" type="ORF">CONPUDRAFT_142545</name>
</gene>
<dbReference type="PANTHER" id="PTHR13153">
    <property type="entry name" value="CGTHBA PROTEIN -14 GENE PROTEIN"/>
    <property type="match status" value="1"/>
</dbReference>
<comment type="caution">
    <text evidence="5">The sequence shown here is derived from an EMBL/GenBank/DDBJ whole genome shotgun (WGS) entry which is preliminary data.</text>
</comment>
<evidence type="ECO:0000256" key="2">
    <source>
        <dbReference type="RuleBase" id="RU368069"/>
    </source>
</evidence>
<dbReference type="GO" id="GO:1990130">
    <property type="term" value="C:GATOR1 complex"/>
    <property type="evidence" value="ECO:0007669"/>
    <property type="project" value="TreeGrafter"/>
</dbReference>
<dbReference type="PANTHER" id="PTHR13153:SF5">
    <property type="entry name" value="GATOR COMPLEX PROTEIN NPRL3"/>
    <property type="match status" value="1"/>
</dbReference>
<dbReference type="Pfam" id="PF03666">
    <property type="entry name" value="NPR3"/>
    <property type="match status" value="1"/>
</dbReference>
<evidence type="ECO:0000313" key="5">
    <source>
        <dbReference type="EMBL" id="EIW84116.1"/>
    </source>
</evidence>
<name>A0A5M3MYI4_CONPW</name>
<dbReference type="GO" id="GO:0005774">
    <property type="term" value="C:vacuolar membrane"/>
    <property type="evidence" value="ECO:0007669"/>
    <property type="project" value="UniProtKB-SubCell"/>
</dbReference>
<comment type="function">
    <text evidence="2">Mediates inactivation of the TORC1 complex in response to amino acid starvation. Required for meiotic nuclear division.</text>
</comment>
<dbReference type="GO" id="GO:0051321">
    <property type="term" value="P:meiotic cell cycle"/>
    <property type="evidence" value="ECO:0007669"/>
    <property type="project" value="UniProtKB-UniRule"/>
</dbReference>
<dbReference type="EMBL" id="JH711575">
    <property type="protein sequence ID" value="EIW84116.1"/>
    <property type="molecule type" value="Genomic_DNA"/>
</dbReference>
<dbReference type="InterPro" id="IPR056603">
    <property type="entry name" value="HTH_NPRL3"/>
</dbReference>
<sequence>MSIYARIVHVSPKPRPWMQTYGQLCNAVGPQLRHLGYLKLDTGRNFNKTRLCVWCHDGSEKVLGGADGLQVDNPWRAANYFSTSTDGKTTPPRPTHRDSDHQWKRPTSERNRSMSFSRSLPRSSSARSSPSRDGYPDEREAEDLDEYNSLFSYSSEFLAGMLCPNTSLCHQKFELIVDDLVFLGHPVCVESDGSWSFKPEKAKSSSRGRRNQELIPIDDEKSERSAGTAQEQLPPQMRSAWLQMFHFVIVLDLPDPSSSASGNVAKYFDIIYEQIAFTVTAVLFQEQVLSNFVETECDTLYALKDDCMDKEREYSEFSAQALQVSSIAPAMKLLYEAIKSSTMAYITLHDLPLELQLPPYLDQLLHSEEEYTYDFLDHQIDPDEPTRWGPQFDVGWRLPSLAPWKSLLLLDNEDGLDPYENLRGPHVRPDERALAESLIRFLKTASVTLSLADMATLLDWDLELQIYPTVRWLVLHRRAKVVDTVHRELKTIFTLPPKFEQPLAKLSTQFKIEFPHSFIPPLPALLATISNASSKQTDNHFFAVVVQSKELIPLYHEVVLWMLKRDLLYALHLHIRVIAPSELKIRVRYTHERKMQRLIGMHPRGRSNSRKISAASHGISQYLKEEMSRRVNHQWYSRRLLSSDSRHNNPADLSASLFTEEEEYAIDDDEESDDDNIDWGPSEDCQYPSLISDPATASPLERKWLNAMSEGKPQYIKKRFDLINQYFDGKKADDEILYRAEISRKQLREVLHHYEDYLQTFLHPS</sequence>
<dbReference type="GO" id="GO:0034198">
    <property type="term" value="P:cellular response to amino acid starvation"/>
    <property type="evidence" value="ECO:0007669"/>
    <property type="project" value="TreeGrafter"/>
</dbReference>
<dbReference type="KEGG" id="cput:CONPUDRAFT_142545"/>